<sequence>MGACDSPTAKGGPELCRRNLLDRGLFSTTADALALSPGLITALPCRAAGAAGAALEKKAVFDNAALAHTNAFQLVSLGPWWRLCCPGQLVAVSYCQELIVMCPA</sequence>
<protein>
    <submittedName>
        <fullName evidence="1">Uncharacterized protein</fullName>
    </submittedName>
</protein>
<keyword evidence="2" id="KW-1185">Reference proteome</keyword>
<reference evidence="2" key="1">
    <citation type="journal article" date="2013" name="Nat. Genet.">
        <title>The draft genomes of soft-shell turtle and green sea turtle yield insights into the development and evolution of the turtle-specific body plan.</title>
        <authorList>
            <person name="Wang Z."/>
            <person name="Pascual-Anaya J."/>
            <person name="Zadissa A."/>
            <person name="Li W."/>
            <person name="Niimura Y."/>
            <person name="Huang Z."/>
            <person name="Li C."/>
            <person name="White S."/>
            <person name="Xiong Z."/>
            <person name="Fang D."/>
            <person name="Wang B."/>
            <person name="Ming Y."/>
            <person name="Chen Y."/>
            <person name="Zheng Y."/>
            <person name="Kuraku S."/>
            <person name="Pignatelli M."/>
            <person name="Herrero J."/>
            <person name="Beal K."/>
            <person name="Nozawa M."/>
            <person name="Li Q."/>
            <person name="Wang J."/>
            <person name="Zhang H."/>
            <person name="Yu L."/>
            <person name="Shigenobu S."/>
            <person name="Wang J."/>
            <person name="Liu J."/>
            <person name="Flicek P."/>
            <person name="Searle S."/>
            <person name="Wang J."/>
            <person name="Kuratani S."/>
            <person name="Yin Y."/>
            <person name="Aken B."/>
            <person name="Zhang G."/>
            <person name="Irie N."/>
        </authorList>
    </citation>
    <scope>NUCLEOTIDE SEQUENCE [LARGE SCALE GENOMIC DNA]</scope>
</reference>
<gene>
    <name evidence="1" type="ORF">UY3_03658</name>
</gene>
<dbReference type="Proteomes" id="UP000031443">
    <property type="component" value="Unassembled WGS sequence"/>
</dbReference>
<dbReference type="AlphaFoldDB" id="M7C3Y9"/>
<proteinExistence type="predicted"/>
<dbReference type="EMBL" id="KB517472">
    <property type="protein sequence ID" value="EMP39153.1"/>
    <property type="molecule type" value="Genomic_DNA"/>
</dbReference>
<evidence type="ECO:0000313" key="1">
    <source>
        <dbReference type="EMBL" id="EMP39153.1"/>
    </source>
</evidence>
<accession>M7C3Y9</accession>
<evidence type="ECO:0000313" key="2">
    <source>
        <dbReference type="Proteomes" id="UP000031443"/>
    </source>
</evidence>
<organism evidence="1 2">
    <name type="scientific">Chelonia mydas</name>
    <name type="common">Green sea-turtle</name>
    <name type="synonym">Chelonia agassizi</name>
    <dbReference type="NCBI Taxonomy" id="8469"/>
    <lineage>
        <taxon>Eukaryota</taxon>
        <taxon>Metazoa</taxon>
        <taxon>Chordata</taxon>
        <taxon>Craniata</taxon>
        <taxon>Vertebrata</taxon>
        <taxon>Euteleostomi</taxon>
        <taxon>Archelosauria</taxon>
        <taxon>Testudinata</taxon>
        <taxon>Testudines</taxon>
        <taxon>Cryptodira</taxon>
        <taxon>Durocryptodira</taxon>
        <taxon>Americhelydia</taxon>
        <taxon>Chelonioidea</taxon>
        <taxon>Cheloniidae</taxon>
        <taxon>Chelonia</taxon>
    </lineage>
</organism>
<name>M7C3Y9_CHEMY</name>